<dbReference type="EMBL" id="JABCRI010000015">
    <property type="protein sequence ID" value="KAF8393422.1"/>
    <property type="molecule type" value="Genomic_DNA"/>
</dbReference>
<dbReference type="InterPro" id="IPR009091">
    <property type="entry name" value="RCC1/BLIP-II"/>
</dbReference>
<reference evidence="5 6" key="1">
    <citation type="submission" date="2020-04" db="EMBL/GenBank/DDBJ databases">
        <title>Plant Genome Project.</title>
        <authorList>
            <person name="Zhang R.-G."/>
        </authorList>
    </citation>
    <scope>NUCLEOTIDE SEQUENCE [LARGE SCALE GENOMIC DNA]</scope>
    <source>
        <strain evidence="5">YNK0</strain>
        <tissue evidence="5">Leaf</tissue>
    </source>
</reference>
<evidence type="ECO:0000313" key="5">
    <source>
        <dbReference type="EMBL" id="KAF8393422.1"/>
    </source>
</evidence>
<dbReference type="Pfam" id="PF05172">
    <property type="entry name" value="RRM_Nup35"/>
    <property type="match status" value="1"/>
</dbReference>
<dbReference type="Pfam" id="PF00415">
    <property type="entry name" value="RCC1"/>
    <property type="match status" value="3"/>
</dbReference>
<dbReference type="SUPFAM" id="SSF50985">
    <property type="entry name" value="RCC1/BLIP-II"/>
    <property type="match status" value="1"/>
</dbReference>
<evidence type="ECO:0000256" key="1">
    <source>
        <dbReference type="ARBA" id="ARBA00022737"/>
    </source>
</evidence>
<feature type="compositionally biased region" description="Polar residues" evidence="3">
    <location>
        <begin position="230"/>
        <end position="246"/>
    </location>
</feature>
<dbReference type="PANTHER" id="PTHR22870:SF155">
    <property type="entry name" value="E3 UBIQUITIN-PROTEIN LIGASE HERC1-RELATED"/>
    <property type="match status" value="1"/>
</dbReference>
<dbReference type="Proteomes" id="UP000655225">
    <property type="component" value="Unassembled WGS sequence"/>
</dbReference>
<feature type="region of interest" description="Disordered" evidence="3">
    <location>
        <begin position="46"/>
        <end position="162"/>
    </location>
</feature>
<feature type="region of interest" description="Disordered" evidence="3">
    <location>
        <begin position="230"/>
        <end position="259"/>
    </location>
</feature>
<accession>A0A835DA57</accession>
<dbReference type="InterPro" id="IPR000408">
    <property type="entry name" value="Reg_chr_condens"/>
</dbReference>
<feature type="domain" description="RRM Nup35-type" evidence="4">
    <location>
        <begin position="188"/>
        <end position="225"/>
    </location>
</feature>
<dbReference type="AlphaFoldDB" id="A0A835DA57"/>
<keyword evidence="1" id="KW-0677">Repeat</keyword>
<evidence type="ECO:0000259" key="4">
    <source>
        <dbReference type="Pfam" id="PF05172"/>
    </source>
</evidence>
<feature type="compositionally biased region" description="Low complexity" evidence="3">
    <location>
        <begin position="99"/>
        <end position="112"/>
    </location>
</feature>
<sequence length="709" mass="77522">MSTTVRRTPKSGRQSLFFQDLASPISTHRGKFATPGQAAAVSALWRENFGGTDPPPPPVFTLEDRADFSPESGIPDYPISPESKSELRTPVRDSRRDSFSSLKSKSEASTSFAVMGGQQMQHSPASSSWWSPGKSGGGDHDEKGKGSPVEGVVQPGALITLPPPREVARPELQRNILPASNLDEEEWNRSDAQKALSKNGVQINGILIIGVKPLDPIQRQTLNEKLNNQGFMTLPLPSSNKNSELSRASPRPYYLQNNSNSAQRSVGAIASPAKSVVSKIMDLILKTISDTGLFSWLSPPSPTDPIWNLGGFCGVSSPVPRHVCNSEAKTVRKVPFKISQKVVAISAGEAHTLALTGDGRVYSWGRGTFGRLGTGKEADELFPVRVEFDFKKNLWVFIKVACGNEHIVALRQIDTIEQKESMCWTFGLGDKGQLGHGTTNSMLLPKSVKQLPQDVFLISLDCGLFHTSVVSSDGDVWSWGMEKGLGLFPDVNLSGIDGGDAVNPLRISCELYEPKFVKPMQVACGAAHTVLVARDGYRLWSWGRGRSGALGTGNTVDSLAPSIVKWPTLDEDFKEGLETVGGEEKVEENDSGRVMEMDKSLTSAMEEMQLLRSKLAIMEQYASILHGSIYGKPLEERDIPPLLQKSGTFDIAKEWENLLDSADHGKLVRLEMFYRNMLAGVKDKLMKRKIQEMIKECLDSSTKGNHVSI</sequence>
<organism evidence="5 6">
    <name type="scientific">Tetracentron sinense</name>
    <name type="common">Spur-leaf</name>
    <dbReference type="NCBI Taxonomy" id="13715"/>
    <lineage>
        <taxon>Eukaryota</taxon>
        <taxon>Viridiplantae</taxon>
        <taxon>Streptophyta</taxon>
        <taxon>Embryophyta</taxon>
        <taxon>Tracheophyta</taxon>
        <taxon>Spermatophyta</taxon>
        <taxon>Magnoliopsida</taxon>
        <taxon>Trochodendrales</taxon>
        <taxon>Trochodendraceae</taxon>
        <taxon>Tetracentron</taxon>
    </lineage>
</organism>
<dbReference type="InterPro" id="IPR051210">
    <property type="entry name" value="Ub_ligase/GEF_domain"/>
</dbReference>
<name>A0A835DA57_TETSI</name>
<feature type="repeat" description="RCC1" evidence="2">
    <location>
        <begin position="474"/>
        <end position="535"/>
    </location>
</feature>
<feature type="repeat" description="RCC1" evidence="2">
    <location>
        <begin position="359"/>
        <end position="413"/>
    </location>
</feature>
<evidence type="ECO:0000256" key="2">
    <source>
        <dbReference type="PROSITE-ProRule" id="PRU00235"/>
    </source>
</evidence>
<dbReference type="OrthoDB" id="1733656at2759"/>
<protein>
    <recommendedName>
        <fullName evidence="4">RRM Nup35-type domain-containing protein</fullName>
    </recommendedName>
</protein>
<keyword evidence="6" id="KW-1185">Reference proteome</keyword>
<gene>
    <name evidence="5" type="ORF">HHK36_021666</name>
</gene>
<evidence type="ECO:0000256" key="3">
    <source>
        <dbReference type="SAM" id="MobiDB-lite"/>
    </source>
</evidence>
<evidence type="ECO:0000313" key="6">
    <source>
        <dbReference type="Proteomes" id="UP000655225"/>
    </source>
</evidence>
<comment type="caution">
    <text evidence="5">The sequence shown here is derived from an EMBL/GenBank/DDBJ whole genome shotgun (WGS) entry which is preliminary data.</text>
</comment>
<feature type="repeat" description="RCC1" evidence="2">
    <location>
        <begin position="421"/>
        <end position="473"/>
    </location>
</feature>
<feature type="compositionally biased region" description="Basic and acidic residues" evidence="3">
    <location>
        <begin position="83"/>
        <end position="98"/>
    </location>
</feature>
<proteinExistence type="predicted"/>
<dbReference type="PRINTS" id="PR00633">
    <property type="entry name" value="RCCNDNSATION"/>
</dbReference>
<feature type="compositionally biased region" description="Low complexity" evidence="3">
    <location>
        <begin position="123"/>
        <end position="133"/>
    </location>
</feature>
<dbReference type="Gene3D" id="2.130.10.30">
    <property type="entry name" value="Regulator of chromosome condensation 1/beta-lactamase-inhibitor protein II"/>
    <property type="match status" value="1"/>
</dbReference>
<dbReference type="PANTHER" id="PTHR22870">
    <property type="entry name" value="REGULATOR OF CHROMOSOME CONDENSATION"/>
    <property type="match status" value="1"/>
</dbReference>
<dbReference type="PROSITE" id="PS50012">
    <property type="entry name" value="RCC1_3"/>
    <property type="match status" value="3"/>
</dbReference>
<dbReference type="InterPro" id="IPR007846">
    <property type="entry name" value="RRM_NUP35_dom"/>
</dbReference>